<dbReference type="RefSeq" id="WP_119147998.1">
    <property type="nucleotide sequence ID" value="NZ_JBHSOV010000005.1"/>
</dbReference>
<sequence>MENTALLSPADVTVIRRYVHTKYAPLPGGRRAEIVADAIRRTLEKRLPDLPPEIKGPMTDELIRRCLVAEQRDVRPDDVFDICAEMDIENDKMELISNSLLRWLDDRAPGGRWSPEQIASRIARRKAAGLESAIGVIEPNRSSSSMRLRSWAWAAVTALATAVAAVSILLWPNAEPVPKTVSPEPQAIVSSQPASDIGMPKELQFAAIDSKAVKEYLRGRDALIAEEPYFGAIVESARAHNVHPLLLFAIVGQEQGFVPKTNKKAKEIANNPFNVFHSWEEYNTDIGDSSNIAAKLIARLGRERPEGQEPFSWFNETYAEDPAWSDGVRNLFVKLNSLPQR</sequence>
<dbReference type="AlphaFoldDB" id="A0A398CW76"/>
<dbReference type="EMBL" id="QXJM01000023">
    <property type="protein sequence ID" value="RIE04798.1"/>
    <property type="molecule type" value="Genomic_DNA"/>
</dbReference>
<feature type="transmembrane region" description="Helical" evidence="1">
    <location>
        <begin position="151"/>
        <end position="171"/>
    </location>
</feature>
<protein>
    <submittedName>
        <fullName evidence="2">Uncharacterized protein</fullName>
    </submittedName>
</protein>
<name>A0A398CW76_9BACL</name>
<accession>A0A398CW76</accession>
<evidence type="ECO:0000313" key="2">
    <source>
        <dbReference type="EMBL" id="RIE04798.1"/>
    </source>
</evidence>
<reference evidence="2 3" key="1">
    <citation type="submission" date="2018-09" db="EMBL/GenBank/DDBJ databases">
        <title>Cohnella cavernae sp. nov., isolated from a karst cave.</title>
        <authorList>
            <person name="Zhu H."/>
        </authorList>
    </citation>
    <scope>NUCLEOTIDE SEQUENCE [LARGE SCALE GENOMIC DNA]</scope>
    <source>
        <strain evidence="2 3">K2E09-144</strain>
    </source>
</reference>
<comment type="caution">
    <text evidence="2">The sequence shown here is derived from an EMBL/GenBank/DDBJ whole genome shotgun (WGS) entry which is preliminary data.</text>
</comment>
<evidence type="ECO:0000256" key="1">
    <source>
        <dbReference type="SAM" id="Phobius"/>
    </source>
</evidence>
<proteinExistence type="predicted"/>
<keyword evidence="3" id="KW-1185">Reference proteome</keyword>
<gene>
    <name evidence="2" type="ORF">D3H35_04835</name>
</gene>
<dbReference type="Proteomes" id="UP000266340">
    <property type="component" value="Unassembled WGS sequence"/>
</dbReference>
<keyword evidence="1" id="KW-1133">Transmembrane helix</keyword>
<keyword evidence="1" id="KW-0472">Membrane</keyword>
<organism evidence="2 3">
    <name type="scientific">Cohnella faecalis</name>
    <dbReference type="NCBI Taxonomy" id="2315694"/>
    <lineage>
        <taxon>Bacteria</taxon>
        <taxon>Bacillati</taxon>
        <taxon>Bacillota</taxon>
        <taxon>Bacilli</taxon>
        <taxon>Bacillales</taxon>
        <taxon>Paenibacillaceae</taxon>
        <taxon>Cohnella</taxon>
    </lineage>
</organism>
<evidence type="ECO:0000313" key="3">
    <source>
        <dbReference type="Proteomes" id="UP000266340"/>
    </source>
</evidence>
<keyword evidence="1" id="KW-0812">Transmembrane</keyword>
<dbReference type="OrthoDB" id="9805070at2"/>